<keyword evidence="2" id="KW-1185">Reference proteome</keyword>
<accession>T1GWU0</accession>
<organism evidence="1 2">
    <name type="scientific">Megaselia scalaris</name>
    <name type="common">Humpbacked fly</name>
    <name type="synonym">Phora scalaris</name>
    <dbReference type="NCBI Taxonomy" id="36166"/>
    <lineage>
        <taxon>Eukaryota</taxon>
        <taxon>Metazoa</taxon>
        <taxon>Ecdysozoa</taxon>
        <taxon>Arthropoda</taxon>
        <taxon>Hexapoda</taxon>
        <taxon>Insecta</taxon>
        <taxon>Pterygota</taxon>
        <taxon>Neoptera</taxon>
        <taxon>Endopterygota</taxon>
        <taxon>Diptera</taxon>
        <taxon>Brachycera</taxon>
        <taxon>Muscomorpha</taxon>
        <taxon>Platypezoidea</taxon>
        <taxon>Phoridae</taxon>
        <taxon>Megaseliini</taxon>
        <taxon>Megaselia</taxon>
    </lineage>
</organism>
<dbReference type="HOGENOM" id="CLU_2064133_0_0_1"/>
<protein>
    <submittedName>
        <fullName evidence="1">Uncharacterized protein</fullName>
    </submittedName>
</protein>
<reference evidence="2" key="1">
    <citation type="submission" date="2013-02" db="EMBL/GenBank/DDBJ databases">
        <authorList>
            <person name="Hughes D."/>
        </authorList>
    </citation>
    <scope>NUCLEOTIDE SEQUENCE</scope>
    <source>
        <strain>Durham</strain>
        <strain evidence="2">NC isolate 2 -- Noor lab</strain>
    </source>
</reference>
<evidence type="ECO:0000313" key="1">
    <source>
        <dbReference type="EnsemblMetazoa" id="MESCA008271-PA"/>
    </source>
</evidence>
<dbReference type="EMBL" id="CAQQ02139577">
    <property type="status" value="NOT_ANNOTATED_CDS"/>
    <property type="molecule type" value="Genomic_DNA"/>
</dbReference>
<dbReference type="AlphaFoldDB" id="T1GWU0"/>
<sequence>MDKWTENCVTYDNDISIFTDVSKDNIGTGSGDFCNNTSIEFTTKLPKNCVPGRNPRYKRNFFYQEIRNNFISDYVDSQAAIQALDSTFVNSKLVKSTTVSEYVGSLGMQFLKVTKKQIY</sequence>
<evidence type="ECO:0000313" key="2">
    <source>
        <dbReference type="Proteomes" id="UP000015102"/>
    </source>
</evidence>
<dbReference type="EnsemblMetazoa" id="MESCA008271-RA">
    <property type="protein sequence ID" value="MESCA008271-PA"/>
    <property type="gene ID" value="MESCA008271"/>
</dbReference>
<proteinExistence type="predicted"/>
<dbReference type="Proteomes" id="UP000015102">
    <property type="component" value="Unassembled WGS sequence"/>
</dbReference>
<name>T1GWU0_MEGSC</name>
<reference evidence="1" key="2">
    <citation type="submission" date="2015-06" db="UniProtKB">
        <authorList>
            <consortium name="EnsemblMetazoa"/>
        </authorList>
    </citation>
    <scope>IDENTIFICATION</scope>
</reference>